<keyword evidence="5 6" id="KW-0406">Ion transport</keyword>
<dbReference type="PANTHER" id="PTHR12713:SF27">
    <property type="entry name" value="V-TYPE PROTON ATPASE SUBUNIT G3"/>
    <property type="match status" value="1"/>
</dbReference>
<evidence type="ECO:0000256" key="2">
    <source>
        <dbReference type="ARBA" id="ARBA00010066"/>
    </source>
</evidence>
<evidence type="ECO:0000256" key="4">
    <source>
        <dbReference type="ARBA" id="ARBA00022781"/>
    </source>
</evidence>
<keyword evidence="4 6" id="KW-0375">Hydrogen ion transport</keyword>
<organism evidence="8 9">
    <name type="scientific">Vitis vinifera</name>
    <name type="common">Grape</name>
    <dbReference type="NCBI Taxonomy" id="29760"/>
    <lineage>
        <taxon>Eukaryota</taxon>
        <taxon>Viridiplantae</taxon>
        <taxon>Streptophyta</taxon>
        <taxon>Embryophyta</taxon>
        <taxon>Tracheophyta</taxon>
        <taxon>Spermatophyta</taxon>
        <taxon>Magnoliopsida</taxon>
        <taxon>eudicotyledons</taxon>
        <taxon>Gunneridae</taxon>
        <taxon>Pentapetalae</taxon>
        <taxon>rosids</taxon>
        <taxon>Vitales</taxon>
        <taxon>Vitaceae</taxon>
        <taxon>Viteae</taxon>
        <taxon>Vitis</taxon>
    </lineage>
</organism>
<sequence length="188" mass="20899">MNPQERSGPYKANIAVDLLNSVRRPGRSSRWKERLAQMASQELNELKAHASPVNKLLPPLICRSLSSWESILQGSIFSMDSMKGQGGIQMLLTAEQEARQIISSAKNLKLTRLKQAKEEAEREMKLYHSNMEAAHQKKISETSGSSGSNVKRLDEETALRIQSLKKSASRVSSDVVAMLIKHVTTVKA</sequence>
<evidence type="ECO:0000256" key="5">
    <source>
        <dbReference type="ARBA" id="ARBA00023065"/>
    </source>
</evidence>
<evidence type="ECO:0000313" key="9">
    <source>
        <dbReference type="Proteomes" id="UP001227230"/>
    </source>
</evidence>
<evidence type="ECO:0000256" key="6">
    <source>
        <dbReference type="RuleBase" id="RU364019"/>
    </source>
</evidence>
<evidence type="ECO:0000256" key="3">
    <source>
        <dbReference type="ARBA" id="ARBA00022448"/>
    </source>
</evidence>
<evidence type="ECO:0000256" key="1">
    <source>
        <dbReference type="ARBA" id="ARBA00003847"/>
    </source>
</evidence>
<protein>
    <recommendedName>
        <fullName evidence="6">V-type proton ATPase subunit G</fullName>
    </recommendedName>
</protein>
<evidence type="ECO:0000256" key="7">
    <source>
        <dbReference type="SAM" id="MobiDB-lite"/>
    </source>
</evidence>
<keyword evidence="9" id="KW-1185">Reference proteome</keyword>
<evidence type="ECO:0000313" key="8">
    <source>
        <dbReference type="EMBL" id="WKA11280.1"/>
    </source>
</evidence>
<reference evidence="8 9" key="1">
    <citation type="journal article" date="2023" name="Hortic Res">
        <title>The complete reference genome for grapevine (Vitis vinifera L.) genetics and breeding.</title>
        <authorList>
            <person name="Shi X."/>
            <person name="Cao S."/>
            <person name="Wang X."/>
            <person name="Huang S."/>
            <person name="Wang Y."/>
            <person name="Liu Z."/>
            <person name="Liu W."/>
            <person name="Leng X."/>
            <person name="Peng Y."/>
            <person name="Wang N."/>
            <person name="Wang Y."/>
            <person name="Ma Z."/>
            <person name="Xu X."/>
            <person name="Zhang F."/>
            <person name="Xue H."/>
            <person name="Zhong H."/>
            <person name="Wang Y."/>
            <person name="Zhang K."/>
            <person name="Velt A."/>
            <person name="Avia K."/>
            <person name="Holtgrawe D."/>
            <person name="Grimplet J."/>
            <person name="Matus J.T."/>
            <person name="Ware D."/>
            <person name="Wu X."/>
            <person name="Wang H."/>
            <person name="Liu C."/>
            <person name="Fang Y."/>
            <person name="Rustenholz C."/>
            <person name="Cheng Z."/>
            <person name="Xiao H."/>
            <person name="Zhou Y."/>
        </authorList>
    </citation>
    <scope>NUCLEOTIDE SEQUENCE [LARGE SCALE GENOMIC DNA]</scope>
    <source>
        <strain evidence="9">cv. Pinot noir / PN40024</strain>
        <tissue evidence="8">Leaf</tissue>
    </source>
</reference>
<comment type="function">
    <text evidence="1">Catalytic subunit of the peripheral V1 complex of vacuolar ATPase (V-ATPase). V-ATPase is responsible for acidifying a variety of intracellular compartments in eukaryotic cells.</text>
</comment>
<dbReference type="InterPro" id="IPR005124">
    <property type="entry name" value="V-ATPase_G"/>
</dbReference>
<dbReference type="EMBL" id="CP126665">
    <property type="protein sequence ID" value="WKA11280.1"/>
    <property type="molecule type" value="Genomic_DNA"/>
</dbReference>
<keyword evidence="3 6" id="KW-0813">Transport</keyword>
<comment type="similarity">
    <text evidence="2 6">Belongs to the V-ATPase G subunit family.</text>
</comment>
<gene>
    <name evidence="8" type="ORF">VitviT2T_028795</name>
</gene>
<comment type="function">
    <text evidence="6">Subunit of the V1 complex of vacuolar(H+)-ATPase (V-ATPase), a multisubunit enzyme composed of a peripheral complex (V1) that hydrolyzes ATP and a membrane integral complex (V0) that translocates protons. V-ATPase is responsible for acidifying and maintaining the pH of intracellular compartments and in some cell types, is targeted to the plasma membrane, where it is responsible for acidifying the extracellular environment.</text>
</comment>
<accession>A0ABY9DXB0</accession>
<dbReference type="Gene3D" id="1.20.5.2950">
    <property type="match status" value="1"/>
</dbReference>
<dbReference type="Pfam" id="PF03179">
    <property type="entry name" value="V-ATPase_G"/>
    <property type="match status" value="1"/>
</dbReference>
<dbReference type="PANTHER" id="PTHR12713">
    <property type="entry name" value="VACUOLAR ATP SYNTHASE SUBUNIT G"/>
    <property type="match status" value="1"/>
</dbReference>
<dbReference type="NCBIfam" id="TIGR01147">
    <property type="entry name" value="V_ATP_synt_G"/>
    <property type="match status" value="1"/>
</dbReference>
<comment type="subunit">
    <text evidence="6">V-ATPase is a heteromultimeric enzyme made up of two complexes: the ATP-hydrolytic V1 complex and the proton translocation V0 complex.</text>
</comment>
<feature type="region of interest" description="Disordered" evidence="7">
    <location>
        <begin position="132"/>
        <end position="151"/>
    </location>
</feature>
<name>A0ABY9DXB0_VITVI</name>
<proteinExistence type="inferred from homology"/>
<dbReference type="Proteomes" id="UP001227230">
    <property type="component" value="Chromosome 18"/>
</dbReference>